<sequence>MGSFFVIIQSPEPGHISYLADAFKQIRIKELSAKRAIEAFNKTILLGLAKLDIYQLNMMSLAPIRQSSRY</sequence>
<accession>A0A1M4YUI7</accession>
<organism evidence="1 2">
    <name type="scientific">Vibrio gazogenes DSM 21264 = NBRC 103151</name>
    <dbReference type="NCBI Taxonomy" id="1123492"/>
    <lineage>
        <taxon>Bacteria</taxon>
        <taxon>Pseudomonadati</taxon>
        <taxon>Pseudomonadota</taxon>
        <taxon>Gammaproteobacteria</taxon>
        <taxon>Vibrionales</taxon>
        <taxon>Vibrionaceae</taxon>
        <taxon>Vibrio</taxon>
    </lineage>
</organism>
<name>A0A1M4YUI7_VIBGA</name>
<protein>
    <submittedName>
        <fullName evidence="1">Uncharacterized protein</fullName>
    </submittedName>
</protein>
<dbReference type="AlphaFoldDB" id="A0A1M4YUI7"/>
<evidence type="ECO:0000313" key="1">
    <source>
        <dbReference type="EMBL" id="SHF09421.1"/>
    </source>
</evidence>
<dbReference type="Proteomes" id="UP000184159">
    <property type="component" value="Unassembled WGS sequence"/>
</dbReference>
<gene>
    <name evidence="1" type="ORF">SAMN02745781_01448</name>
</gene>
<dbReference type="EMBL" id="FQUH01000005">
    <property type="protein sequence ID" value="SHF09421.1"/>
    <property type="molecule type" value="Genomic_DNA"/>
</dbReference>
<keyword evidence="2" id="KW-1185">Reference proteome</keyword>
<evidence type="ECO:0000313" key="2">
    <source>
        <dbReference type="Proteomes" id="UP000184159"/>
    </source>
</evidence>
<reference evidence="2" key="1">
    <citation type="submission" date="2016-11" db="EMBL/GenBank/DDBJ databases">
        <authorList>
            <person name="Varghese N."/>
            <person name="Submissions S."/>
        </authorList>
    </citation>
    <scope>NUCLEOTIDE SEQUENCE [LARGE SCALE GENOMIC DNA]</scope>
    <source>
        <strain evidence="2">DSM 21264</strain>
    </source>
</reference>
<proteinExistence type="predicted"/>